<dbReference type="Proteomes" id="UP001201262">
    <property type="component" value="Unassembled WGS sequence"/>
</dbReference>
<organism evidence="2 3">
    <name type="scientific">Talaromyces proteolyticus</name>
    <dbReference type="NCBI Taxonomy" id="1131652"/>
    <lineage>
        <taxon>Eukaryota</taxon>
        <taxon>Fungi</taxon>
        <taxon>Dikarya</taxon>
        <taxon>Ascomycota</taxon>
        <taxon>Pezizomycotina</taxon>
        <taxon>Eurotiomycetes</taxon>
        <taxon>Eurotiomycetidae</taxon>
        <taxon>Eurotiales</taxon>
        <taxon>Trichocomaceae</taxon>
        <taxon>Talaromyces</taxon>
        <taxon>Talaromyces sect. Bacilispori</taxon>
    </lineage>
</organism>
<dbReference type="AlphaFoldDB" id="A0AAD4KNV1"/>
<dbReference type="GO" id="GO:0016747">
    <property type="term" value="F:acyltransferase activity, transferring groups other than amino-acyl groups"/>
    <property type="evidence" value="ECO:0007669"/>
    <property type="project" value="InterPro"/>
</dbReference>
<name>A0AAD4KNV1_9EURO</name>
<dbReference type="EMBL" id="JAJTJA010000007">
    <property type="protein sequence ID" value="KAH8696144.1"/>
    <property type="molecule type" value="Genomic_DNA"/>
</dbReference>
<evidence type="ECO:0000313" key="2">
    <source>
        <dbReference type="EMBL" id="KAH8696144.1"/>
    </source>
</evidence>
<gene>
    <name evidence="2" type="ORF">BGW36DRAFT_380328</name>
</gene>
<dbReference type="Gene3D" id="3.40.630.30">
    <property type="match status" value="1"/>
</dbReference>
<dbReference type="GeneID" id="70246605"/>
<dbReference type="SUPFAM" id="SSF55729">
    <property type="entry name" value="Acyl-CoA N-acyltransferases (Nat)"/>
    <property type="match status" value="1"/>
</dbReference>
<dbReference type="PANTHER" id="PTHR43792:SF1">
    <property type="entry name" value="N-ACETYLTRANSFERASE DOMAIN-CONTAINING PROTEIN"/>
    <property type="match status" value="1"/>
</dbReference>
<feature type="domain" description="N-acetyltransferase" evidence="1">
    <location>
        <begin position="33"/>
        <end position="178"/>
    </location>
</feature>
<dbReference type="InterPro" id="IPR016181">
    <property type="entry name" value="Acyl_CoA_acyltransferase"/>
</dbReference>
<dbReference type="InterPro" id="IPR051531">
    <property type="entry name" value="N-acetyltransferase"/>
</dbReference>
<dbReference type="PANTHER" id="PTHR43792">
    <property type="entry name" value="GNAT FAMILY, PUTATIVE (AFU_ORTHOLOGUE AFUA_3G00765)-RELATED-RELATED"/>
    <property type="match status" value="1"/>
</dbReference>
<accession>A0AAD4KNV1</accession>
<comment type="caution">
    <text evidence="2">The sequence shown here is derived from an EMBL/GenBank/DDBJ whole genome shotgun (WGS) entry which is preliminary data.</text>
</comment>
<dbReference type="PROSITE" id="PS51186">
    <property type="entry name" value="GNAT"/>
    <property type="match status" value="1"/>
</dbReference>
<dbReference type="RefSeq" id="XP_046071082.1">
    <property type="nucleotide sequence ID" value="XM_046216318.1"/>
</dbReference>
<keyword evidence="3" id="KW-1185">Reference proteome</keyword>
<proteinExistence type="predicted"/>
<evidence type="ECO:0000259" key="1">
    <source>
        <dbReference type="PROSITE" id="PS51186"/>
    </source>
</evidence>
<protein>
    <submittedName>
        <fullName evidence="2">GNAT domain-containing protein</fullName>
    </submittedName>
</protein>
<dbReference type="Pfam" id="PF13302">
    <property type="entry name" value="Acetyltransf_3"/>
    <property type="match status" value="1"/>
</dbReference>
<reference evidence="2" key="1">
    <citation type="submission" date="2021-12" db="EMBL/GenBank/DDBJ databases">
        <title>Convergent genome expansion in fungi linked to evolution of root-endophyte symbiosis.</title>
        <authorList>
            <consortium name="DOE Joint Genome Institute"/>
            <person name="Ke Y.-H."/>
            <person name="Bonito G."/>
            <person name="Liao H.-L."/>
            <person name="Looney B."/>
            <person name="Rojas-Flechas A."/>
            <person name="Nash J."/>
            <person name="Hameed K."/>
            <person name="Schadt C."/>
            <person name="Martin F."/>
            <person name="Crous P.W."/>
            <person name="Miettinen O."/>
            <person name="Magnuson J.K."/>
            <person name="Labbe J."/>
            <person name="Jacobson D."/>
            <person name="Doktycz M.J."/>
            <person name="Veneault-Fourrey C."/>
            <person name="Kuo A."/>
            <person name="Mondo S."/>
            <person name="Calhoun S."/>
            <person name="Riley R."/>
            <person name="Ohm R."/>
            <person name="LaButti K."/>
            <person name="Andreopoulos B."/>
            <person name="Pangilinan J."/>
            <person name="Nolan M."/>
            <person name="Tritt A."/>
            <person name="Clum A."/>
            <person name="Lipzen A."/>
            <person name="Daum C."/>
            <person name="Barry K."/>
            <person name="Grigoriev I.V."/>
            <person name="Vilgalys R."/>
        </authorList>
    </citation>
    <scope>NUCLEOTIDE SEQUENCE</scope>
    <source>
        <strain evidence="2">PMI_201</strain>
    </source>
</reference>
<sequence length="184" mass="20698">MESPRLRLVPISDSHLPGFHRIWSNADATRWSSRGLCKTLEESKQWMSGIQSDLNPEGLNYAVFIRPETHPTQNKEKGLEEGDMIGVLGVYRPVPVAELGYTFHPSAWGRGYATEAVRVFIEKFWELRPAVRKVVARCDAENVGSVRVLQKSGFREIGRTSEKVTLPAMGTGMREVVDFEITPP</sequence>
<dbReference type="InterPro" id="IPR000182">
    <property type="entry name" value="GNAT_dom"/>
</dbReference>
<evidence type="ECO:0000313" key="3">
    <source>
        <dbReference type="Proteomes" id="UP001201262"/>
    </source>
</evidence>